<proteinExistence type="predicted"/>
<comment type="caution">
    <text evidence="2">The sequence shown here is derived from an EMBL/GenBank/DDBJ whole genome shotgun (WGS) entry which is preliminary data.</text>
</comment>
<gene>
    <name evidence="2" type="ORF">KHA94_11940</name>
</gene>
<organism evidence="2 3">
    <name type="scientific">Cytobacillus citreus</name>
    <dbReference type="NCBI Taxonomy" id="2833586"/>
    <lineage>
        <taxon>Bacteria</taxon>
        <taxon>Bacillati</taxon>
        <taxon>Bacillota</taxon>
        <taxon>Bacilli</taxon>
        <taxon>Bacillales</taxon>
        <taxon>Bacillaceae</taxon>
        <taxon>Cytobacillus</taxon>
    </lineage>
</organism>
<feature type="transmembrane region" description="Helical" evidence="1">
    <location>
        <begin position="32"/>
        <end position="50"/>
    </location>
</feature>
<reference evidence="2 3" key="1">
    <citation type="submission" date="2021-05" db="EMBL/GenBank/DDBJ databases">
        <title>Novel Bacillus species.</title>
        <authorList>
            <person name="Liu G."/>
        </authorList>
    </citation>
    <scope>NUCLEOTIDE SEQUENCE [LARGE SCALE GENOMIC DNA]</scope>
    <source>
        <strain evidence="2 3">FJAT-49705</strain>
    </source>
</reference>
<sequence>MTKLSSLAAVISEDLNKEESLIIQFYGQFLNGLYKVVLWFGIPYIVFLLIQFNK</sequence>
<evidence type="ECO:0000313" key="3">
    <source>
        <dbReference type="Proteomes" id="UP000681027"/>
    </source>
</evidence>
<keyword evidence="1" id="KW-0812">Transmembrane</keyword>
<name>A0ABS5NVF8_9BACI</name>
<evidence type="ECO:0000313" key="2">
    <source>
        <dbReference type="EMBL" id="MBS4190894.1"/>
    </source>
</evidence>
<accession>A0ABS5NVF8</accession>
<protein>
    <submittedName>
        <fullName evidence="2">Uncharacterized protein</fullName>
    </submittedName>
</protein>
<dbReference type="EMBL" id="JAGYPM010000003">
    <property type="protein sequence ID" value="MBS4190894.1"/>
    <property type="molecule type" value="Genomic_DNA"/>
</dbReference>
<keyword evidence="1" id="KW-1133">Transmembrane helix</keyword>
<dbReference type="RefSeq" id="WP_213102374.1">
    <property type="nucleotide sequence ID" value="NZ_JAGYPM010000003.1"/>
</dbReference>
<evidence type="ECO:0000256" key="1">
    <source>
        <dbReference type="SAM" id="Phobius"/>
    </source>
</evidence>
<keyword evidence="1" id="KW-0472">Membrane</keyword>
<dbReference type="Proteomes" id="UP000681027">
    <property type="component" value="Unassembled WGS sequence"/>
</dbReference>
<keyword evidence="3" id="KW-1185">Reference proteome</keyword>